<dbReference type="InterPro" id="IPR020843">
    <property type="entry name" value="ER"/>
</dbReference>
<dbReference type="PANTHER" id="PTHR44154:SF1">
    <property type="entry name" value="QUINONE OXIDOREDUCTASE"/>
    <property type="match status" value="1"/>
</dbReference>
<sequence length="331" mass="35626">MKALVLEEQGKIESLTVVQDREMPMPKENEIRVKVFASGLNPSDYQVAAYTGLASEKQRVLGLDVAGIVDAVGSEVNNFKVGDRVYYLRSITNLDGGFAEYACTTAHTASKLPESIPYEVAAVAPGAGFTAYQAIIQKLRPKAGNTILIHGGAGGVGGYAIQLAKLCGLTVYTTCQGRDIEYAKSLGADEAIDFTKEDVYAVIAKLTNERGVDYVLNTISSASATRDIDVLAFGGEIVVTAGFPEFNRLRFYEKGMSLHEIALGGAHTEGDYKTQTNLAEIGDEFARLLVEKKIAPPALTVISMEEIPEYLVKLKEGKITGKVVAKINSME</sequence>
<proteinExistence type="predicted"/>
<dbReference type="RefSeq" id="WP_094155076.1">
    <property type="nucleotide sequence ID" value="NZ_CP020028.1"/>
</dbReference>
<evidence type="ECO:0000256" key="1">
    <source>
        <dbReference type="ARBA" id="ARBA00022857"/>
    </source>
</evidence>
<reference evidence="3 4" key="1">
    <citation type="submission" date="2017-03" db="EMBL/GenBank/DDBJ databases">
        <title>Complete genome sequence of Paenibacillus Kribbensis producing bioflocculants.</title>
        <authorList>
            <person name="Lee H.-G."/>
            <person name="Oh H.-M."/>
        </authorList>
    </citation>
    <scope>NUCLEOTIDE SEQUENCE [LARGE SCALE GENOMIC DNA]</scope>
    <source>
        <strain evidence="3 4">AM49</strain>
    </source>
</reference>
<accession>A0A222WNW6</accession>
<name>A0A222WNW6_9BACL</name>
<dbReference type="InterPro" id="IPR051603">
    <property type="entry name" value="Zinc-ADH_QOR/CCCR"/>
</dbReference>
<gene>
    <name evidence="3" type="ORF">B4V02_12830</name>
</gene>
<protein>
    <submittedName>
        <fullName evidence="3">Zinc-binding alcohol dehydrogenase</fullName>
    </submittedName>
</protein>
<dbReference type="Proteomes" id="UP000214666">
    <property type="component" value="Chromosome"/>
</dbReference>
<evidence type="ECO:0000313" key="4">
    <source>
        <dbReference type="Proteomes" id="UP000214666"/>
    </source>
</evidence>
<dbReference type="Pfam" id="PF08240">
    <property type="entry name" value="ADH_N"/>
    <property type="match status" value="1"/>
</dbReference>
<feature type="domain" description="Enoyl reductase (ER)" evidence="2">
    <location>
        <begin position="10"/>
        <end position="325"/>
    </location>
</feature>
<dbReference type="STRING" id="172713.GCA_001705305_04756"/>
<dbReference type="GO" id="GO:0016491">
    <property type="term" value="F:oxidoreductase activity"/>
    <property type="evidence" value="ECO:0007669"/>
    <property type="project" value="InterPro"/>
</dbReference>
<dbReference type="SUPFAM" id="SSF50129">
    <property type="entry name" value="GroES-like"/>
    <property type="match status" value="1"/>
</dbReference>
<keyword evidence="1" id="KW-0521">NADP</keyword>
<dbReference type="InterPro" id="IPR013149">
    <property type="entry name" value="ADH-like_C"/>
</dbReference>
<dbReference type="SUPFAM" id="SSF51735">
    <property type="entry name" value="NAD(P)-binding Rossmann-fold domains"/>
    <property type="match status" value="1"/>
</dbReference>
<evidence type="ECO:0000313" key="3">
    <source>
        <dbReference type="EMBL" id="ASR47493.1"/>
    </source>
</evidence>
<dbReference type="AlphaFoldDB" id="A0A222WNW6"/>
<dbReference type="InterPro" id="IPR036291">
    <property type="entry name" value="NAD(P)-bd_dom_sf"/>
</dbReference>
<dbReference type="Pfam" id="PF00107">
    <property type="entry name" value="ADH_zinc_N"/>
    <property type="match status" value="1"/>
</dbReference>
<dbReference type="EMBL" id="CP020028">
    <property type="protein sequence ID" value="ASR47493.1"/>
    <property type="molecule type" value="Genomic_DNA"/>
</dbReference>
<dbReference type="PANTHER" id="PTHR44154">
    <property type="entry name" value="QUINONE OXIDOREDUCTASE"/>
    <property type="match status" value="1"/>
</dbReference>
<dbReference type="InterPro" id="IPR011032">
    <property type="entry name" value="GroES-like_sf"/>
</dbReference>
<evidence type="ECO:0000259" key="2">
    <source>
        <dbReference type="SMART" id="SM00829"/>
    </source>
</evidence>
<dbReference type="Gene3D" id="3.90.180.10">
    <property type="entry name" value="Medium-chain alcohol dehydrogenases, catalytic domain"/>
    <property type="match status" value="1"/>
</dbReference>
<dbReference type="OrthoDB" id="9792162at2"/>
<organism evidence="3 4">
    <name type="scientific">Paenibacillus kribbensis</name>
    <dbReference type="NCBI Taxonomy" id="172713"/>
    <lineage>
        <taxon>Bacteria</taxon>
        <taxon>Bacillati</taxon>
        <taxon>Bacillota</taxon>
        <taxon>Bacilli</taxon>
        <taxon>Bacillales</taxon>
        <taxon>Paenibacillaceae</taxon>
        <taxon>Paenibacillus</taxon>
    </lineage>
</organism>
<dbReference type="InterPro" id="IPR013154">
    <property type="entry name" value="ADH-like_N"/>
</dbReference>
<keyword evidence="4" id="KW-1185">Reference proteome</keyword>
<dbReference type="SMART" id="SM00829">
    <property type="entry name" value="PKS_ER"/>
    <property type="match status" value="1"/>
</dbReference>
<dbReference type="KEGG" id="pkb:B4V02_12830"/>
<dbReference type="Gene3D" id="3.40.50.720">
    <property type="entry name" value="NAD(P)-binding Rossmann-like Domain"/>
    <property type="match status" value="1"/>
</dbReference>